<feature type="transmembrane region" description="Helical" evidence="1">
    <location>
        <begin position="148"/>
        <end position="167"/>
    </location>
</feature>
<feature type="transmembrane region" description="Helical" evidence="1">
    <location>
        <begin position="346"/>
        <end position="368"/>
    </location>
</feature>
<feature type="transmembrane region" description="Helical" evidence="1">
    <location>
        <begin position="123"/>
        <end position="141"/>
    </location>
</feature>
<dbReference type="AlphaFoldDB" id="A0A9D1TAB0"/>
<feature type="transmembrane region" description="Helical" evidence="1">
    <location>
        <begin position="245"/>
        <end position="267"/>
    </location>
</feature>
<feature type="transmembrane region" description="Helical" evidence="1">
    <location>
        <begin position="173"/>
        <end position="192"/>
    </location>
</feature>
<accession>A0A9D1TAB0</accession>
<keyword evidence="1" id="KW-0812">Transmembrane</keyword>
<dbReference type="PANTHER" id="PTHR41771">
    <property type="entry name" value="MEMBRANE PROTEIN-RELATED"/>
    <property type="match status" value="1"/>
</dbReference>
<dbReference type="EMBL" id="DVOO01000015">
    <property type="protein sequence ID" value="HIV25240.1"/>
    <property type="molecule type" value="Genomic_DNA"/>
</dbReference>
<evidence type="ECO:0000313" key="2">
    <source>
        <dbReference type="EMBL" id="HIV25240.1"/>
    </source>
</evidence>
<name>A0A9D1TAB0_9FIRM</name>
<feature type="transmembrane region" description="Helical" evidence="1">
    <location>
        <begin position="199"/>
        <end position="225"/>
    </location>
</feature>
<comment type="caution">
    <text evidence="2">The sequence shown here is derived from an EMBL/GenBank/DDBJ whole genome shotgun (WGS) entry which is preliminary data.</text>
</comment>
<dbReference type="Pfam" id="PF07907">
    <property type="entry name" value="YibE_F"/>
    <property type="match status" value="1"/>
</dbReference>
<reference evidence="2" key="2">
    <citation type="journal article" date="2021" name="PeerJ">
        <title>Extensive microbial diversity within the chicken gut microbiome revealed by metagenomics and culture.</title>
        <authorList>
            <person name="Gilroy R."/>
            <person name="Ravi A."/>
            <person name="Getino M."/>
            <person name="Pursley I."/>
            <person name="Horton D.L."/>
            <person name="Alikhan N.F."/>
            <person name="Baker D."/>
            <person name="Gharbi K."/>
            <person name="Hall N."/>
            <person name="Watson M."/>
            <person name="Adriaenssens E.M."/>
            <person name="Foster-Nyarko E."/>
            <person name="Jarju S."/>
            <person name="Secka A."/>
            <person name="Antonio M."/>
            <person name="Oren A."/>
            <person name="Chaudhuri R.R."/>
            <person name="La Ragione R."/>
            <person name="Hildebrand F."/>
            <person name="Pallen M.J."/>
        </authorList>
    </citation>
    <scope>NUCLEOTIDE SEQUENCE</scope>
    <source>
        <strain evidence="2">CHK188-20938</strain>
    </source>
</reference>
<dbReference type="InterPro" id="IPR012507">
    <property type="entry name" value="YibE_F"/>
</dbReference>
<protein>
    <submittedName>
        <fullName evidence="2">YibE/F family protein</fullName>
    </submittedName>
</protein>
<evidence type="ECO:0000313" key="3">
    <source>
        <dbReference type="Proteomes" id="UP000824169"/>
    </source>
</evidence>
<dbReference type="PANTHER" id="PTHR41771:SF1">
    <property type="entry name" value="MEMBRANE PROTEIN"/>
    <property type="match status" value="1"/>
</dbReference>
<feature type="transmembrane region" description="Helical" evidence="1">
    <location>
        <begin position="7"/>
        <end position="25"/>
    </location>
</feature>
<keyword evidence="1" id="KW-1133">Transmembrane helix</keyword>
<proteinExistence type="predicted"/>
<gene>
    <name evidence="2" type="ORF">IAB71_05540</name>
</gene>
<feature type="transmembrane region" description="Helical" evidence="1">
    <location>
        <begin position="305"/>
        <end position="326"/>
    </location>
</feature>
<dbReference type="Proteomes" id="UP000824169">
    <property type="component" value="Unassembled WGS sequence"/>
</dbReference>
<organism evidence="2 3">
    <name type="scientific">Candidatus Scatomonas pullistercoris</name>
    <dbReference type="NCBI Taxonomy" id="2840920"/>
    <lineage>
        <taxon>Bacteria</taxon>
        <taxon>Bacillati</taxon>
        <taxon>Bacillota</taxon>
        <taxon>Clostridia</taxon>
        <taxon>Lachnospirales</taxon>
        <taxon>Lachnospiraceae</taxon>
        <taxon>Lachnospiraceae incertae sedis</taxon>
        <taxon>Candidatus Scatomonas</taxon>
    </lineage>
</organism>
<keyword evidence="1" id="KW-0472">Membrane</keyword>
<evidence type="ECO:0000256" key="1">
    <source>
        <dbReference type="SAM" id="Phobius"/>
    </source>
</evidence>
<reference evidence="2" key="1">
    <citation type="submission" date="2020-10" db="EMBL/GenBank/DDBJ databases">
        <authorList>
            <person name="Gilroy R."/>
        </authorList>
    </citation>
    <scope>NUCLEOTIDE SEQUENCE</scope>
    <source>
        <strain evidence="2">CHK188-20938</strain>
    </source>
</reference>
<sequence>MKQKRTGYILFAVLSLAFVIGLIFLNRSINRVPLLAEDGSSFEKAVVTEILQDNITESGGRSGEQIVKVEITSGSHKGETVEATSLDGYLYGATCEVGTRVIISISEYDGNIVANVYNYDRTFVIVIFVILFLALLSIVGGKKGILSAVSLIFAAVCVLWLYLPLMYMGVEPFLAAVLCCILITLFTLILLGGFSVKTFAAIAGTVFGCIVAGVVAFAFAHFMHITGYNVEDVENLILVEQNSQLRAGGILFSGILIASLGAVMDVAMSIASSISEIHYHSPELSMKELVKSGMRVGRDMMGTDVNTLILAFVGGASTMMIIYYAYSMPVRQLMNSYFLGTEILEGLSGTFGVIMVVPFVSVITAWMYKRRGLTKNK</sequence>